<keyword evidence="7" id="KW-1185">Reference proteome</keyword>
<keyword evidence="2 5" id="KW-0812">Transmembrane</keyword>
<dbReference type="RefSeq" id="WP_332288204.1">
    <property type="nucleotide sequence ID" value="NZ_JAZIBG010000017.1"/>
</dbReference>
<name>A0AAW9QBY7_9BURK</name>
<keyword evidence="3 5" id="KW-1133">Transmembrane helix</keyword>
<feature type="transmembrane region" description="Helical" evidence="5">
    <location>
        <begin position="110"/>
        <end position="132"/>
    </location>
</feature>
<evidence type="ECO:0000256" key="5">
    <source>
        <dbReference type="SAM" id="Phobius"/>
    </source>
</evidence>
<dbReference type="InterPro" id="IPR052719">
    <property type="entry name" value="CvpA-like"/>
</dbReference>
<evidence type="ECO:0000313" key="6">
    <source>
        <dbReference type="EMBL" id="MEF7613259.1"/>
    </source>
</evidence>
<sequence>MTDLGPAASLSWIDWALLAVLAISVVVGLWRGFVFEVMSLVGWIAAYVAAQALTPLVAPHLPIGEPGSALNFGAGFALMFLGALIVWSLLARLVSLLVQATPLSLIDRVLGAGFGLLRGAVLLLALATVVAFTPAARSPQWQGSQGAAWLDAMLQGLKPVLPVNVARHLPG</sequence>
<comment type="subcellular location">
    <subcellularLocation>
        <location evidence="1">Membrane</location>
        <topology evidence="1">Multi-pass membrane protein</topology>
    </subcellularLocation>
</comment>
<dbReference type="GO" id="GO:0016020">
    <property type="term" value="C:membrane"/>
    <property type="evidence" value="ECO:0007669"/>
    <property type="project" value="UniProtKB-SubCell"/>
</dbReference>
<dbReference type="Proteomes" id="UP001336250">
    <property type="component" value="Unassembled WGS sequence"/>
</dbReference>
<evidence type="ECO:0000256" key="2">
    <source>
        <dbReference type="ARBA" id="ARBA00022692"/>
    </source>
</evidence>
<keyword evidence="4 5" id="KW-0472">Membrane</keyword>
<dbReference type="InterPro" id="IPR003825">
    <property type="entry name" value="Colicin-V_CvpA"/>
</dbReference>
<gene>
    <name evidence="6" type="ORF">V4F39_04995</name>
</gene>
<proteinExistence type="predicted"/>
<organism evidence="6 7">
    <name type="scientific">Aquincola agrisoli</name>
    <dbReference type="NCBI Taxonomy" id="3119538"/>
    <lineage>
        <taxon>Bacteria</taxon>
        <taxon>Pseudomonadati</taxon>
        <taxon>Pseudomonadota</taxon>
        <taxon>Betaproteobacteria</taxon>
        <taxon>Burkholderiales</taxon>
        <taxon>Sphaerotilaceae</taxon>
        <taxon>Aquincola</taxon>
    </lineage>
</organism>
<comment type="caution">
    <text evidence="6">The sequence shown here is derived from an EMBL/GenBank/DDBJ whole genome shotgun (WGS) entry which is preliminary data.</text>
</comment>
<dbReference type="PANTHER" id="PTHR36926:SF1">
    <property type="entry name" value="COLICIN V PRODUCTION PROTEIN"/>
    <property type="match status" value="1"/>
</dbReference>
<evidence type="ECO:0000313" key="7">
    <source>
        <dbReference type="Proteomes" id="UP001336250"/>
    </source>
</evidence>
<dbReference type="PANTHER" id="PTHR36926">
    <property type="entry name" value="COLICIN V PRODUCTION PROTEIN"/>
    <property type="match status" value="1"/>
</dbReference>
<evidence type="ECO:0000256" key="1">
    <source>
        <dbReference type="ARBA" id="ARBA00004141"/>
    </source>
</evidence>
<feature type="transmembrane region" description="Helical" evidence="5">
    <location>
        <begin position="70"/>
        <end position="90"/>
    </location>
</feature>
<dbReference type="Pfam" id="PF02674">
    <property type="entry name" value="Colicin_V"/>
    <property type="match status" value="1"/>
</dbReference>
<evidence type="ECO:0000256" key="4">
    <source>
        <dbReference type="ARBA" id="ARBA00023136"/>
    </source>
</evidence>
<protein>
    <submittedName>
        <fullName evidence="6">CvpA family protein</fullName>
    </submittedName>
</protein>
<dbReference type="EMBL" id="JAZIBG010000017">
    <property type="protein sequence ID" value="MEF7613259.1"/>
    <property type="molecule type" value="Genomic_DNA"/>
</dbReference>
<accession>A0AAW9QBY7</accession>
<feature type="transmembrane region" description="Helical" evidence="5">
    <location>
        <begin position="12"/>
        <end position="34"/>
    </location>
</feature>
<dbReference type="AlphaFoldDB" id="A0AAW9QBY7"/>
<feature type="transmembrane region" description="Helical" evidence="5">
    <location>
        <begin position="40"/>
        <end position="58"/>
    </location>
</feature>
<dbReference type="GO" id="GO:0009403">
    <property type="term" value="P:toxin biosynthetic process"/>
    <property type="evidence" value="ECO:0007669"/>
    <property type="project" value="InterPro"/>
</dbReference>
<evidence type="ECO:0000256" key="3">
    <source>
        <dbReference type="ARBA" id="ARBA00022989"/>
    </source>
</evidence>
<reference evidence="6 7" key="1">
    <citation type="submission" date="2024-02" db="EMBL/GenBank/DDBJ databases">
        <title>Genome sequence of Aquincola sp. MAHUQ-54.</title>
        <authorList>
            <person name="Huq M.A."/>
        </authorList>
    </citation>
    <scope>NUCLEOTIDE SEQUENCE [LARGE SCALE GENOMIC DNA]</scope>
    <source>
        <strain evidence="6 7">MAHUQ-54</strain>
    </source>
</reference>